<dbReference type="Proteomes" id="UP000008798">
    <property type="component" value="Chromosome"/>
</dbReference>
<name>D4J6T8_9FIRM</name>
<organism evidence="1 2">
    <name type="scientific">Coprococcus catus GD/7</name>
    <dbReference type="NCBI Taxonomy" id="717962"/>
    <lineage>
        <taxon>Bacteria</taxon>
        <taxon>Bacillati</taxon>
        <taxon>Bacillota</taxon>
        <taxon>Clostridia</taxon>
        <taxon>Lachnospirales</taxon>
        <taxon>Lachnospiraceae</taxon>
        <taxon>Coprococcus</taxon>
    </lineage>
</organism>
<dbReference type="KEGG" id="cct:CC1_12520"/>
<gene>
    <name evidence="1" type="ORF">CC1_12520</name>
</gene>
<accession>D4J6T8</accession>
<dbReference type="EMBL" id="FP929038">
    <property type="protein sequence ID" value="CBK80059.1"/>
    <property type="molecule type" value="Genomic_DNA"/>
</dbReference>
<protein>
    <submittedName>
        <fullName evidence="1">Uncharacterized protein</fullName>
    </submittedName>
</protein>
<reference evidence="1 2" key="2">
    <citation type="submission" date="2010-03" db="EMBL/GenBank/DDBJ databases">
        <authorList>
            <person name="Pajon A."/>
        </authorList>
    </citation>
    <scope>NUCLEOTIDE SEQUENCE [LARGE SCALE GENOMIC DNA]</scope>
    <source>
        <strain evidence="1 2">GD/7</strain>
    </source>
</reference>
<reference evidence="1 2" key="1">
    <citation type="submission" date="2010-03" db="EMBL/GenBank/DDBJ databases">
        <title>The genome sequence of Coprococcus catus GD/7.</title>
        <authorList>
            <consortium name="metaHIT consortium -- http://www.metahit.eu/"/>
            <person name="Pajon A."/>
            <person name="Turner K."/>
            <person name="Parkhill J."/>
            <person name="Duncan S."/>
            <person name="Flint H."/>
        </authorList>
    </citation>
    <scope>NUCLEOTIDE SEQUENCE [LARGE SCALE GENOMIC DNA]</scope>
    <source>
        <strain evidence="1 2">GD/7</strain>
    </source>
</reference>
<dbReference type="HOGENOM" id="CLU_3429777_0_0_9"/>
<sequence>MEKSKVFLLISEHRLMEMA</sequence>
<evidence type="ECO:0000313" key="2">
    <source>
        <dbReference type="Proteomes" id="UP000008798"/>
    </source>
</evidence>
<dbReference type="AlphaFoldDB" id="D4J6T8"/>
<evidence type="ECO:0000313" key="1">
    <source>
        <dbReference type="EMBL" id="CBK80059.1"/>
    </source>
</evidence>
<proteinExistence type="predicted"/>